<gene>
    <name evidence="1" type="ORF">EVAR_34353_1</name>
</gene>
<accession>A0A4C1VCU7</accession>
<proteinExistence type="predicted"/>
<protein>
    <submittedName>
        <fullName evidence="1">Uncharacterized protein</fullName>
    </submittedName>
</protein>
<name>A0A4C1VCU7_EUMVA</name>
<reference evidence="1 2" key="1">
    <citation type="journal article" date="2019" name="Commun. Biol.">
        <title>The bagworm genome reveals a unique fibroin gene that provides high tensile strength.</title>
        <authorList>
            <person name="Kono N."/>
            <person name="Nakamura H."/>
            <person name="Ohtoshi R."/>
            <person name="Tomita M."/>
            <person name="Numata K."/>
            <person name="Arakawa K."/>
        </authorList>
    </citation>
    <scope>NUCLEOTIDE SEQUENCE [LARGE SCALE GENOMIC DNA]</scope>
</reference>
<sequence length="208" mass="23365">MKISLKRVLCSNVFPSPYTSHVANSPEKKSENTLSFQLPFPGKNVKLASSGSPAPPVQWRVRRKPGSLPICICSLTLICDETSVAGSAGRCVLVKYYGLRMPQEWNAVHFLTGVCASRYQTYTLAGDLCNISSFGTLHPVTLSCVKEQSCVKEYVFEDVEDLESGAVNWTDGQIKTKKRFYQLRYTKKKTYPWSYPVKFAEIFDSKPK</sequence>
<organism evidence="1 2">
    <name type="scientific">Eumeta variegata</name>
    <name type="common">Bagworm moth</name>
    <name type="synonym">Eumeta japonica</name>
    <dbReference type="NCBI Taxonomy" id="151549"/>
    <lineage>
        <taxon>Eukaryota</taxon>
        <taxon>Metazoa</taxon>
        <taxon>Ecdysozoa</taxon>
        <taxon>Arthropoda</taxon>
        <taxon>Hexapoda</taxon>
        <taxon>Insecta</taxon>
        <taxon>Pterygota</taxon>
        <taxon>Neoptera</taxon>
        <taxon>Endopterygota</taxon>
        <taxon>Lepidoptera</taxon>
        <taxon>Glossata</taxon>
        <taxon>Ditrysia</taxon>
        <taxon>Tineoidea</taxon>
        <taxon>Psychidae</taxon>
        <taxon>Oiketicinae</taxon>
        <taxon>Eumeta</taxon>
    </lineage>
</organism>
<dbReference type="Proteomes" id="UP000299102">
    <property type="component" value="Unassembled WGS sequence"/>
</dbReference>
<keyword evidence="2" id="KW-1185">Reference proteome</keyword>
<evidence type="ECO:0000313" key="2">
    <source>
        <dbReference type="Proteomes" id="UP000299102"/>
    </source>
</evidence>
<evidence type="ECO:0000313" key="1">
    <source>
        <dbReference type="EMBL" id="GBP36606.1"/>
    </source>
</evidence>
<comment type="caution">
    <text evidence="1">The sequence shown here is derived from an EMBL/GenBank/DDBJ whole genome shotgun (WGS) entry which is preliminary data.</text>
</comment>
<dbReference type="AlphaFoldDB" id="A0A4C1VCU7"/>
<dbReference type="EMBL" id="BGZK01000320">
    <property type="protein sequence ID" value="GBP36606.1"/>
    <property type="molecule type" value="Genomic_DNA"/>
</dbReference>